<evidence type="ECO:0000259" key="2">
    <source>
        <dbReference type="Pfam" id="PF03413"/>
    </source>
</evidence>
<evidence type="ECO:0000313" key="3">
    <source>
        <dbReference type="EMBL" id="MDO6125069.1"/>
    </source>
</evidence>
<proteinExistence type="predicted"/>
<dbReference type="InterPro" id="IPR025711">
    <property type="entry name" value="PepSY"/>
</dbReference>
<organism evidence="3 4">
    <name type="scientific">Shinella curvata</name>
    <dbReference type="NCBI Taxonomy" id="1817964"/>
    <lineage>
        <taxon>Bacteria</taxon>
        <taxon>Pseudomonadati</taxon>
        <taxon>Pseudomonadota</taxon>
        <taxon>Alphaproteobacteria</taxon>
        <taxon>Hyphomicrobiales</taxon>
        <taxon>Rhizobiaceae</taxon>
        <taxon>Shinella</taxon>
    </lineage>
</organism>
<gene>
    <name evidence="3" type="ORF">GB928_028200</name>
</gene>
<keyword evidence="1" id="KW-0732">Signal</keyword>
<evidence type="ECO:0000313" key="4">
    <source>
        <dbReference type="Proteomes" id="UP001177080"/>
    </source>
</evidence>
<dbReference type="Pfam" id="PF03413">
    <property type="entry name" value="PepSY"/>
    <property type="match status" value="1"/>
</dbReference>
<accession>A0ABT8XMV1</accession>
<feature type="chain" id="PRO_5046981791" evidence="1">
    <location>
        <begin position="22"/>
        <end position="88"/>
    </location>
</feature>
<keyword evidence="4" id="KW-1185">Reference proteome</keyword>
<comment type="caution">
    <text evidence="3">The sequence shown here is derived from an EMBL/GenBank/DDBJ whole genome shotgun (WGS) entry which is preliminary data.</text>
</comment>
<sequence length="88" mass="9885">MKTQIAIAVGALIISFAAAEAQDAKPRAEDGKKPSEILGEVERRPDFQRLIEMSWNDRGYYEIEYRTTDKAKVEINIDAKSGTPVDQE</sequence>
<name>A0ABT8XMV1_9HYPH</name>
<protein>
    <submittedName>
        <fullName evidence="3">PepSY domain-containing protein</fullName>
    </submittedName>
</protein>
<evidence type="ECO:0000256" key="1">
    <source>
        <dbReference type="SAM" id="SignalP"/>
    </source>
</evidence>
<reference evidence="3" key="1">
    <citation type="submission" date="2022-04" db="EMBL/GenBank/DDBJ databases">
        <title>Shinella lacus sp. nov., a novel member of the genus Shinella from water.</title>
        <authorList>
            <person name="Deng Y."/>
        </authorList>
    </citation>
    <scope>NUCLEOTIDE SEQUENCE</scope>
    <source>
        <strain evidence="3">JCM 31239</strain>
    </source>
</reference>
<dbReference type="Proteomes" id="UP001177080">
    <property type="component" value="Unassembled WGS sequence"/>
</dbReference>
<dbReference type="RefSeq" id="WP_244764215.1">
    <property type="nucleotide sequence ID" value="NZ_JALJCJ010000015.1"/>
</dbReference>
<feature type="signal peptide" evidence="1">
    <location>
        <begin position="1"/>
        <end position="21"/>
    </location>
</feature>
<dbReference type="EMBL" id="WHSC02000021">
    <property type="protein sequence ID" value="MDO6125069.1"/>
    <property type="molecule type" value="Genomic_DNA"/>
</dbReference>
<feature type="domain" description="PepSY" evidence="2">
    <location>
        <begin position="40"/>
        <end position="87"/>
    </location>
</feature>